<accession>A0ABV6HDT4</accession>
<evidence type="ECO:0000256" key="27">
    <source>
        <dbReference type="ARBA" id="ARBA00048989"/>
    </source>
</evidence>
<comment type="catalytic activity">
    <reaction evidence="27">
        <text>(2E)-geranial + NADPH + O2 + H(+) = (1E)-2,6-dimethylhepta-1,5-dien-1-yl formate + NADP(+) + H2O</text>
        <dbReference type="Rhea" id="RHEA:54860"/>
        <dbReference type="ChEBI" id="CHEBI:15377"/>
        <dbReference type="ChEBI" id="CHEBI:15378"/>
        <dbReference type="ChEBI" id="CHEBI:15379"/>
        <dbReference type="ChEBI" id="CHEBI:16980"/>
        <dbReference type="ChEBI" id="CHEBI:57783"/>
        <dbReference type="ChEBI" id="CHEBI:58349"/>
        <dbReference type="ChEBI" id="CHEBI:138375"/>
    </reaction>
    <physiologicalReaction direction="left-to-right" evidence="27">
        <dbReference type="Rhea" id="RHEA:54861"/>
    </physiologicalReaction>
</comment>
<evidence type="ECO:0000256" key="11">
    <source>
        <dbReference type="ARBA" id="ARBA00022848"/>
    </source>
</evidence>
<keyword evidence="16" id="KW-0472">Membrane</keyword>
<name>A0ABV6HDT4_9ACTN</name>
<sequence>MTHSTNSAEPTFDAQACVVGAGPSGLAAGKALADRGIDFDWFEKGSMVGGLWRIDNDNGSSPAYKSLHLNSSRPLTEYPSHPMPEQWPDFPHHTLVAEYFQGFAEEHGLLDRITFGTEVTKIDPLPGDGPMGGNGWAVTTGDGVTRTYRYVLLGPGHHSIPQIPEFAGDFSGETMHAHEYHEQSVFEGKDVLVIGVGNSGMDIACEAIKTANSVHVSTRSGVHVLPKYAFGKPIDQLGSPLMAYVPFPVERALYGLTARLAAGRPEDRGLPKPNHKILHAHPTVSAEFYDRVGHGDIAVHPDIEKFDDDEVVFVDGVRQHVDIVVFATGYKVSLPFFDKDVYDPAANAMPLYQRVLTPDRPGLFFIGFIQAVGSGIPFMEMQSEWVGDLITGASVLPSEAEQRQWIADDQAALAARYVRSERHTMQVDYWRYRRALLEVRAYRPNPSLRERLTRPLLGLR</sequence>
<keyword evidence="9" id="KW-0812">Transmembrane</keyword>
<dbReference type="PIRSF" id="PIRSF000332">
    <property type="entry name" value="FMO"/>
    <property type="match status" value="1"/>
</dbReference>
<keyword evidence="7" id="KW-0597">Phosphoprotein</keyword>
<evidence type="ECO:0000256" key="23">
    <source>
        <dbReference type="ARBA" id="ARBA00047855"/>
    </source>
</evidence>
<evidence type="ECO:0000256" key="28">
    <source>
        <dbReference type="ARBA" id="ARBA00048990"/>
    </source>
</evidence>
<keyword evidence="11" id="KW-0492">Microsome</keyword>
<evidence type="ECO:0000256" key="16">
    <source>
        <dbReference type="ARBA" id="ARBA00023136"/>
    </source>
</evidence>
<dbReference type="SUPFAM" id="SSF51905">
    <property type="entry name" value="FAD/NAD(P)-binding domain"/>
    <property type="match status" value="2"/>
</dbReference>
<evidence type="ECO:0000256" key="17">
    <source>
        <dbReference type="ARBA" id="ARBA00029728"/>
    </source>
</evidence>
<evidence type="ECO:0000256" key="7">
    <source>
        <dbReference type="ARBA" id="ARBA00022553"/>
    </source>
</evidence>
<evidence type="ECO:0000256" key="20">
    <source>
        <dbReference type="ARBA" id="ARBA00045722"/>
    </source>
</evidence>
<evidence type="ECO:0000256" key="18">
    <source>
        <dbReference type="ARBA" id="ARBA00033213"/>
    </source>
</evidence>
<keyword evidence="12" id="KW-0521">NADP</keyword>
<keyword evidence="6" id="KW-0488">Methylation</keyword>
<comment type="catalytic activity">
    <reaction evidence="30">
        <text>octan-3-one + NADPH + O2 + H(+) = pentyl propanoate + NADP(+) + H2O</text>
        <dbReference type="Rhea" id="RHEA:54840"/>
        <dbReference type="ChEBI" id="CHEBI:15377"/>
        <dbReference type="ChEBI" id="CHEBI:15378"/>
        <dbReference type="ChEBI" id="CHEBI:15379"/>
        <dbReference type="ChEBI" id="CHEBI:57783"/>
        <dbReference type="ChEBI" id="CHEBI:58349"/>
        <dbReference type="ChEBI" id="CHEBI:80946"/>
        <dbReference type="ChEBI" id="CHEBI:87373"/>
    </reaction>
    <physiologicalReaction direction="left-to-right" evidence="30">
        <dbReference type="Rhea" id="RHEA:54841"/>
    </physiologicalReaction>
</comment>
<dbReference type="RefSeq" id="WP_382365828.1">
    <property type="nucleotide sequence ID" value="NZ_JBHLWV010000028.1"/>
</dbReference>
<dbReference type="PRINTS" id="PR01125">
    <property type="entry name" value="FMOXYGENASE5"/>
</dbReference>
<dbReference type="Proteomes" id="UP001589783">
    <property type="component" value="Unassembled WGS sequence"/>
</dbReference>
<dbReference type="EMBL" id="JBHLWV010000028">
    <property type="protein sequence ID" value="MFC0316285.1"/>
    <property type="molecule type" value="Genomic_DNA"/>
</dbReference>
<evidence type="ECO:0000256" key="4">
    <source>
        <dbReference type="ARBA" id="ARBA00012698"/>
    </source>
</evidence>
<reference evidence="31 32" key="1">
    <citation type="submission" date="2024-09" db="EMBL/GenBank/DDBJ databases">
        <authorList>
            <person name="Sun Q."/>
            <person name="Mori K."/>
        </authorList>
    </citation>
    <scope>NUCLEOTIDE SEQUENCE [LARGE SCALE GENOMIC DNA]</scope>
    <source>
        <strain evidence="31 32">CCM 7957</strain>
    </source>
</reference>
<evidence type="ECO:0000256" key="24">
    <source>
        <dbReference type="ARBA" id="ARBA00047864"/>
    </source>
</evidence>
<comment type="catalytic activity">
    <reaction evidence="26">
        <text>octan-3-one + NADPH + O2 + H(+) = ethyl hexanoate + NADP(+) + H2O</text>
        <dbReference type="Rhea" id="RHEA:54856"/>
        <dbReference type="ChEBI" id="CHEBI:15377"/>
        <dbReference type="ChEBI" id="CHEBI:15378"/>
        <dbReference type="ChEBI" id="CHEBI:15379"/>
        <dbReference type="ChEBI" id="CHEBI:57783"/>
        <dbReference type="ChEBI" id="CHEBI:58349"/>
        <dbReference type="ChEBI" id="CHEBI:80946"/>
        <dbReference type="ChEBI" id="CHEBI:86055"/>
    </reaction>
    <physiologicalReaction direction="left-to-right" evidence="26">
        <dbReference type="Rhea" id="RHEA:54857"/>
    </physiologicalReaction>
</comment>
<evidence type="ECO:0000256" key="15">
    <source>
        <dbReference type="ARBA" id="ARBA00023098"/>
    </source>
</evidence>
<proteinExistence type="inferred from homology"/>
<evidence type="ECO:0000256" key="12">
    <source>
        <dbReference type="ARBA" id="ARBA00022857"/>
    </source>
</evidence>
<gene>
    <name evidence="31" type="ORF">ACFFJD_15670</name>
</gene>
<evidence type="ECO:0000256" key="21">
    <source>
        <dbReference type="ARBA" id="ARBA00047426"/>
    </source>
</evidence>
<evidence type="ECO:0000256" key="14">
    <source>
        <dbReference type="ARBA" id="ARBA00023002"/>
    </source>
</evidence>
<dbReference type="InterPro" id="IPR036188">
    <property type="entry name" value="FAD/NAD-bd_sf"/>
</dbReference>
<evidence type="ECO:0000256" key="3">
    <source>
        <dbReference type="ARBA" id="ARBA00010139"/>
    </source>
</evidence>
<evidence type="ECO:0000256" key="10">
    <source>
        <dbReference type="ARBA" id="ARBA00022827"/>
    </source>
</evidence>
<comment type="similarity">
    <text evidence="2">Belongs to the FMO family.</text>
</comment>
<protein>
    <recommendedName>
        <fullName evidence="5">Flavin-containing monooxygenase 5</fullName>
        <ecNumber evidence="4">1.6.3.1</ecNumber>
    </recommendedName>
    <alternativeName>
        <fullName evidence="19">Dimethylaniline monooxygenase [N-oxide-forming] 5</fullName>
    </alternativeName>
    <alternativeName>
        <fullName evidence="17">Dimethylaniline oxidase 5</fullName>
    </alternativeName>
    <alternativeName>
        <fullName evidence="18">NADPH oxidase</fullName>
    </alternativeName>
</protein>
<comment type="function">
    <text evidence="20">Acts as a Baeyer-Villiger monooxygenase on a broad range of substrates. Catalyzes the insertion of an oxygen atom into a carbon-carbon bond adjacent to a carbonyl, which converts ketones to esters. Active on diverse carbonyl compounds, whereas soft nucleophiles are mostly non- or poorly reactive. In contrast with other forms of FMO it is non- or poorly active on 'classical' substrates such as drugs, pesticides, and dietary components containing soft nucleophilic heteroatoms. Able to oxidize drug molecules bearing a carbonyl group on an aliphatic chain, such as nabumetone and pentoxifylline. Also, in the absence of substrates, shows slow but yet significant NADPH oxidase activity. Acts as a positive modulator of cholesterol biosynthesis as well as glucose homeostasis, promoting metabolic aging via pleiotropic effects.</text>
</comment>
<evidence type="ECO:0000256" key="30">
    <source>
        <dbReference type="ARBA" id="ARBA00049475"/>
    </source>
</evidence>
<comment type="catalytic activity">
    <reaction evidence="23">
        <text>sulcatone + NADPH + O2 + H(+) = 4-methylpent-3-en-1-yl acetate + NADP(+) + H2O</text>
        <dbReference type="Rhea" id="RHEA:54864"/>
        <dbReference type="ChEBI" id="CHEBI:15377"/>
        <dbReference type="ChEBI" id="CHEBI:15378"/>
        <dbReference type="ChEBI" id="CHEBI:15379"/>
        <dbReference type="ChEBI" id="CHEBI:16310"/>
        <dbReference type="ChEBI" id="CHEBI:57783"/>
        <dbReference type="ChEBI" id="CHEBI:58349"/>
        <dbReference type="ChEBI" id="CHEBI:138373"/>
    </reaction>
    <physiologicalReaction direction="left-to-right" evidence="23">
        <dbReference type="Rhea" id="RHEA:54865"/>
    </physiologicalReaction>
</comment>
<dbReference type="InterPro" id="IPR002257">
    <property type="entry name" value="Flavin_mOase_5"/>
</dbReference>
<evidence type="ECO:0000256" key="9">
    <source>
        <dbReference type="ARBA" id="ARBA00022692"/>
    </source>
</evidence>
<comment type="catalytic activity">
    <reaction evidence="21">
        <text>hexan-3-one + NADPH + O2 + H(+) = propyl propanoate + NADP(+) + H2O</text>
        <dbReference type="Rhea" id="RHEA:54848"/>
        <dbReference type="ChEBI" id="CHEBI:15377"/>
        <dbReference type="ChEBI" id="CHEBI:15378"/>
        <dbReference type="ChEBI" id="CHEBI:15379"/>
        <dbReference type="ChEBI" id="CHEBI:57783"/>
        <dbReference type="ChEBI" id="CHEBI:58349"/>
        <dbReference type="ChEBI" id="CHEBI:89828"/>
        <dbReference type="ChEBI" id="CHEBI:89891"/>
    </reaction>
    <physiologicalReaction direction="left-to-right" evidence="21">
        <dbReference type="Rhea" id="RHEA:54849"/>
    </physiologicalReaction>
</comment>
<keyword evidence="13" id="KW-1133">Transmembrane helix</keyword>
<evidence type="ECO:0000256" key="26">
    <source>
        <dbReference type="ARBA" id="ARBA00048459"/>
    </source>
</evidence>
<dbReference type="GO" id="GO:0004497">
    <property type="term" value="F:monooxygenase activity"/>
    <property type="evidence" value="ECO:0007669"/>
    <property type="project" value="UniProtKB-KW"/>
</dbReference>
<dbReference type="InterPro" id="IPR000960">
    <property type="entry name" value="Flavin_mOase"/>
</dbReference>
<comment type="catalytic activity">
    <reaction evidence="28">
        <text>heptan-4-one + NADPH + O2 + H(+) = propyl butanoate + NADP(+) + H2O</text>
        <dbReference type="Rhea" id="RHEA:54852"/>
        <dbReference type="ChEBI" id="CHEBI:15377"/>
        <dbReference type="ChEBI" id="CHEBI:15378"/>
        <dbReference type="ChEBI" id="CHEBI:15379"/>
        <dbReference type="ChEBI" id="CHEBI:57783"/>
        <dbReference type="ChEBI" id="CHEBI:58349"/>
        <dbReference type="ChEBI" id="CHEBI:89484"/>
        <dbReference type="ChEBI" id="CHEBI:89719"/>
    </reaction>
    <physiologicalReaction direction="left-to-right" evidence="28">
        <dbReference type="Rhea" id="RHEA:54853"/>
    </physiologicalReaction>
</comment>
<dbReference type="Pfam" id="PF00743">
    <property type="entry name" value="FMO-like"/>
    <property type="match status" value="1"/>
</dbReference>
<evidence type="ECO:0000313" key="32">
    <source>
        <dbReference type="Proteomes" id="UP001589783"/>
    </source>
</evidence>
<evidence type="ECO:0000256" key="5">
    <source>
        <dbReference type="ARBA" id="ARBA00019213"/>
    </source>
</evidence>
<comment type="catalytic activity">
    <reaction evidence="24">
        <text>NADPH + O2 + H(+) = H2O2 + NADP(+)</text>
        <dbReference type="Rhea" id="RHEA:11260"/>
        <dbReference type="ChEBI" id="CHEBI:15378"/>
        <dbReference type="ChEBI" id="CHEBI:15379"/>
        <dbReference type="ChEBI" id="CHEBI:16240"/>
        <dbReference type="ChEBI" id="CHEBI:57783"/>
        <dbReference type="ChEBI" id="CHEBI:58349"/>
        <dbReference type="EC" id="1.6.3.1"/>
    </reaction>
    <physiologicalReaction direction="left-to-right" evidence="24">
        <dbReference type="Rhea" id="RHEA:11261"/>
    </physiologicalReaction>
</comment>
<keyword evidence="11" id="KW-0256">Endoplasmic reticulum</keyword>
<evidence type="ECO:0000256" key="8">
    <source>
        <dbReference type="ARBA" id="ARBA00022630"/>
    </source>
</evidence>
<comment type="subcellular location">
    <subcellularLocation>
        <location evidence="1">Microsome membrane</location>
    </subcellularLocation>
</comment>
<organism evidence="31 32">
    <name type="scientific">Gordonia phosphorivorans</name>
    <dbReference type="NCBI Taxonomy" id="1056982"/>
    <lineage>
        <taxon>Bacteria</taxon>
        <taxon>Bacillati</taxon>
        <taxon>Actinomycetota</taxon>
        <taxon>Actinomycetes</taxon>
        <taxon>Mycobacteriales</taxon>
        <taxon>Gordoniaceae</taxon>
        <taxon>Gordonia</taxon>
    </lineage>
</organism>
<comment type="catalytic activity">
    <reaction evidence="25">
        <text>hexan-3-one + NADPH + O2 + H(+) = ethyl butanoate + NADP(+) + H2O</text>
        <dbReference type="Rhea" id="RHEA:54844"/>
        <dbReference type="ChEBI" id="CHEBI:15377"/>
        <dbReference type="ChEBI" id="CHEBI:15378"/>
        <dbReference type="ChEBI" id="CHEBI:15379"/>
        <dbReference type="ChEBI" id="CHEBI:57783"/>
        <dbReference type="ChEBI" id="CHEBI:58349"/>
        <dbReference type="ChEBI" id="CHEBI:88764"/>
        <dbReference type="ChEBI" id="CHEBI:89891"/>
    </reaction>
    <physiologicalReaction direction="left-to-right" evidence="25">
        <dbReference type="Rhea" id="RHEA:54845"/>
    </physiologicalReaction>
</comment>
<comment type="caution">
    <text evidence="31">The sequence shown here is derived from an EMBL/GenBank/DDBJ whole genome shotgun (WGS) entry which is preliminary data.</text>
</comment>
<evidence type="ECO:0000256" key="13">
    <source>
        <dbReference type="ARBA" id="ARBA00022989"/>
    </source>
</evidence>
<comment type="catalytic activity">
    <reaction evidence="22">
        <text>heptan-2-one + NADPH + O2 + H(+) = pentyl acetate + NADP(+) + H2O</text>
        <dbReference type="Rhea" id="RHEA:54836"/>
        <dbReference type="ChEBI" id="CHEBI:5672"/>
        <dbReference type="ChEBI" id="CHEBI:15377"/>
        <dbReference type="ChEBI" id="CHEBI:15378"/>
        <dbReference type="ChEBI" id="CHEBI:15379"/>
        <dbReference type="ChEBI" id="CHEBI:57783"/>
        <dbReference type="ChEBI" id="CHEBI:58349"/>
        <dbReference type="ChEBI" id="CHEBI:87362"/>
    </reaction>
    <physiologicalReaction direction="left-to-right" evidence="22">
        <dbReference type="Rhea" id="RHEA:54837"/>
    </physiologicalReaction>
</comment>
<comment type="catalytic activity">
    <reaction evidence="29">
        <text>N,N-dimethylaniline + NADPH + O2 + H(+) = N,N-dimethylaniline N-oxide + NADP(+) + H2O</text>
        <dbReference type="Rhea" id="RHEA:24468"/>
        <dbReference type="ChEBI" id="CHEBI:15377"/>
        <dbReference type="ChEBI" id="CHEBI:15378"/>
        <dbReference type="ChEBI" id="CHEBI:15379"/>
        <dbReference type="ChEBI" id="CHEBI:16269"/>
        <dbReference type="ChEBI" id="CHEBI:17735"/>
        <dbReference type="ChEBI" id="CHEBI:57783"/>
        <dbReference type="ChEBI" id="CHEBI:58349"/>
        <dbReference type="EC" id="1.14.13.8"/>
    </reaction>
    <physiologicalReaction direction="left-to-right" evidence="29">
        <dbReference type="Rhea" id="RHEA:24469"/>
    </physiologicalReaction>
</comment>
<evidence type="ECO:0000256" key="25">
    <source>
        <dbReference type="ARBA" id="ARBA00047977"/>
    </source>
</evidence>
<evidence type="ECO:0000256" key="19">
    <source>
        <dbReference type="ARBA" id="ARBA00033301"/>
    </source>
</evidence>
<keyword evidence="15" id="KW-0443">Lipid metabolism</keyword>
<dbReference type="InterPro" id="IPR050346">
    <property type="entry name" value="FMO-like"/>
</dbReference>
<comment type="similarity">
    <text evidence="3">Belongs to the FAD-binding monooxygenase family.</text>
</comment>
<dbReference type="EC" id="1.6.3.1" evidence="4"/>
<keyword evidence="31" id="KW-0503">Monooxygenase</keyword>
<dbReference type="InterPro" id="IPR020946">
    <property type="entry name" value="Flavin_mOase-like"/>
</dbReference>
<keyword evidence="8" id="KW-0285">Flavoprotein</keyword>
<evidence type="ECO:0000256" key="6">
    <source>
        <dbReference type="ARBA" id="ARBA00022481"/>
    </source>
</evidence>
<evidence type="ECO:0000256" key="22">
    <source>
        <dbReference type="ARBA" id="ARBA00047574"/>
    </source>
</evidence>
<dbReference type="PANTHER" id="PTHR23023">
    <property type="entry name" value="DIMETHYLANILINE MONOOXYGENASE"/>
    <property type="match status" value="1"/>
</dbReference>
<evidence type="ECO:0000256" key="1">
    <source>
        <dbReference type="ARBA" id="ARBA00004524"/>
    </source>
</evidence>
<keyword evidence="14 31" id="KW-0560">Oxidoreductase</keyword>
<evidence type="ECO:0000313" key="31">
    <source>
        <dbReference type="EMBL" id="MFC0316285.1"/>
    </source>
</evidence>
<keyword evidence="10" id="KW-0274">FAD</keyword>
<evidence type="ECO:0000256" key="29">
    <source>
        <dbReference type="ARBA" id="ARBA00049443"/>
    </source>
</evidence>
<keyword evidence="32" id="KW-1185">Reference proteome</keyword>
<evidence type="ECO:0000256" key="2">
    <source>
        <dbReference type="ARBA" id="ARBA00009183"/>
    </source>
</evidence>
<dbReference type="Gene3D" id="3.50.50.60">
    <property type="entry name" value="FAD/NAD(P)-binding domain"/>
    <property type="match status" value="1"/>
</dbReference>
<dbReference type="PRINTS" id="PR00370">
    <property type="entry name" value="FMOXYGENASE"/>
</dbReference>